<gene>
    <name evidence="1" type="ORF">E0H85_04705</name>
</gene>
<name>A0A4R0EP07_9GAMM</name>
<evidence type="ECO:0000313" key="1">
    <source>
        <dbReference type="EMBL" id="TCB60578.1"/>
    </source>
</evidence>
<dbReference type="AlphaFoldDB" id="A0A4R0EP07"/>
<accession>A0A4R0EP07</accession>
<dbReference type="EMBL" id="SJOA01000004">
    <property type="protein sequence ID" value="TCB60578.1"/>
    <property type="molecule type" value="Genomic_DNA"/>
</dbReference>
<proteinExistence type="predicted"/>
<dbReference type="Proteomes" id="UP000291380">
    <property type="component" value="Unassembled WGS sequence"/>
</dbReference>
<reference evidence="1 2" key="1">
    <citation type="submission" date="2019-02" db="EMBL/GenBank/DDBJ databases">
        <title>High diversity of culturable Acinetobacter species in natural soil and water ecosystems.</title>
        <authorList>
            <person name="Radolfova-Krizova L."/>
            <person name="Nemec A."/>
        </authorList>
    </citation>
    <scope>NUCLEOTIDE SEQUENCE [LARGE SCALE GENOMIC DNA]</scope>
    <source>
        <strain evidence="1 2">ANC 4281</strain>
    </source>
</reference>
<evidence type="ECO:0000313" key="2">
    <source>
        <dbReference type="Proteomes" id="UP000291380"/>
    </source>
</evidence>
<organism evidence="1 2">
    <name type="scientific">Acinetobacter terrae</name>
    <dbReference type="NCBI Taxonomy" id="2731247"/>
    <lineage>
        <taxon>Bacteria</taxon>
        <taxon>Pseudomonadati</taxon>
        <taxon>Pseudomonadota</taxon>
        <taxon>Gammaproteobacteria</taxon>
        <taxon>Moraxellales</taxon>
        <taxon>Moraxellaceae</taxon>
        <taxon>Acinetobacter</taxon>
        <taxon>Acinetobacter Taxon 24</taxon>
    </lineage>
</organism>
<dbReference type="RefSeq" id="WP_165493732.1">
    <property type="nucleotide sequence ID" value="NZ_SJOA01000004.1"/>
</dbReference>
<sequence>MKFITMTVIGFCVLFWGINQYQAKQEQNKYQYSDSPIQHRQEILQQFKILRAFETGDSVTYSELIKLPNNSMDDQNFKSLVSSTLHHNIDPLIPFKLPDAVLVQWSEAYVQQLRDARRNKACALITSPSHNKDITQVQNVISKSTQQKTIQAITAVLKHKQTSVPYDENFAKSQWSEISKDLRSEFGDDIWLLHDIDGENPKSCDVIIRSLDVMLSRPTLQQQSAALRLFFKQHDSLVIF</sequence>
<comment type="caution">
    <text evidence="1">The sequence shown here is derived from an EMBL/GenBank/DDBJ whole genome shotgun (WGS) entry which is preliminary data.</text>
</comment>
<protein>
    <submittedName>
        <fullName evidence="1">Uncharacterized protein</fullName>
    </submittedName>
</protein>